<evidence type="ECO:0000313" key="1">
    <source>
        <dbReference type="EMBL" id="MBA8957347.1"/>
    </source>
</evidence>
<gene>
    <name evidence="1" type="ORF">HNR61_009040</name>
</gene>
<dbReference type="Proteomes" id="UP000572680">
    <property type="component" value="Unassembled WGS sequence"/>
</dbReference>
<dbReference type="EMBL" id="JACJIA010000022">
    <property type="protein sequence ID" value="MBA8957347.1"/>
    <property type="molecule type" value="Genomic_DNA"/>
</dbReference>
<organism evidence="1 2">
    <name type="scientific">Actinomadura namibiensis</name>
    <dbReference type="NCBI Taxonomy" id="182080"/>
    <lineage>
        <taxon>Bacteria</taxon>
        <taxon>Bacillati</taxon>
        <taxon>Actinomycetota</taxon>
        <taxon>Actinomycetes</taxon>
        <taxon>Streptosporangiales</taxon>
        <taxon>Thermomonosporaceae</taxon>
        <taxon>Actinomadura</taxon>
    </lineage>
</organism>
<sequence length="35" mass="3780">MQTMRAAPLQGFGSPWGHRRDGGADPVIVRAFIAL</sequence>
<keyword evidence="2" id="KW-1185">Reference proteome</keyword>
<evidence type="ECO:0000313" key="2">
    <source>
        <dbReference type="Proteomes" id="UP000572680"/>
    </source>
</evidence>
<protein>
    <submittedName>
        <fullName evidence="1">Uncharacterized protein</fullName>
    </submittedName>
</protein>
<reference evidence="1 2" key="1">
    <citation type="submission" date="2020-08" db="EMBL/GenBank/DDBJ databases">
        <title>Genomic Encyclopedia of Type Strains, Phase IV (KMG-IV): sequencing the most valuable type-strain genomes for metagenomic binning, comparative biology and taxonomic classification.</title>
        <authorList>
            <person name="Goeker M."/>
        </authorList>
    </citation>
    <scope>NUCLEOTIDE SEQUENCE [LARGE SCALE GENOMIC DNA]</scope>
    <source>
        <strain evidence="1 2">DSM 44197</strain>
    </source>
</reference>
<comment type="caution">
    <text evidence="1">The sequence shown here is derived from an EMBL/GenBank/DDBJ whole genome shotgun (WGS) entry which is preliminary data.</text>
</comment>
<proteinExistence type="predicted"/>
<accession>A0A7W3M011</accession>
<name>A0A7W3M011_ACTNM</name>
<dbReference type="AlphaFoldDB" id="A0A7W3M011"/>